<name>A0A317X6N5_9EURO</name>
<dbReference type="AlphaFoldDB" id="A0A317X6N5"/>
<accession>A0A317X6N5</accession>
<gene>
    <name evidence="1" type="ORF">BO94DRAFT_533051</name>
</gene>
<keyword evidence="2" id="KW-1185">Reference proteome</keyword>
<proteinExistence type="predicted"/>
<reference evidence="1 2" key="1">
    <citation type="submission" date="2016-12" db="EMBL/GenBank/DDBJ databases">
        <title>The genomes of Aspergillus section Nigri reveals drivers in fungal speciation.</title>
        <authorList>
            <consortium name="DOE Joint Genome Institute"/>
            <person name="Vesth T.C."/>
            <person name="Nybo J."/>
            <person name="Theobald S."/>
            <person name="Brandl J."/>
            <person name="Frisvad J.C."/>
            <person name="Nielsen K.F."/>
            <person name="Lyhne E.K."/>
            <person name="Kogle M.E."/>
            <person name="Kuo A."/>
            <person name="Riley R."/>
            <person name="Clum A."/>
            <person name="Nolan M."/>
            <person name="Lipzen A."/>
            <person name="Salamov A."/>
            <person name="Henrissat B."/>
            <person name="Wiebenga A."/>
            <person name="De Vries R.P."/>
            <person name="Grigoriev I.V."/>
            <person name="Mortensen U.H."/>
            <person name="Andersen M.R."/>
            <person name="Baker S.E."/>
        </authorList>
    </citation>
    <scope>NUCLEOTIDE SEQUENCE [LARGE SCALE GENOMIC DNA]</scope>
    <source>
        <strain evidence="1 2">CBS 115572</strain>
    </source>
</reference>
<comment type="caution">
    <text evidence="1">The sequence shown here is derived from an EMBL/GenBank/DDBJ whole genome shotgun (WGS) entry which is preliminary data.</text>
</comment>
<protein>
    <submittedName>
        <fullName evidence="1">Uncharacterized protein</fullName>
    </submittedName>
</protein>
<dbReference type="RefSeq" id="XP_025470073.1">
    <property type="nucleotide sequence ID" value="XM_025611256.1"/>
</dbReference>
<evidence type="ECO:0000313" key="1">
    <source>
        <dbReference type="EMBL" id="PWY93312.1"/>
    </source>
</evidence>
<sequence>MVCVSNVSTVRQFRPAFPGDYSPVSLTNNTNRHLAAGRAAWTGSGSGLTCFYAPVEEGMTAAARCGGCPVSSLWIAWPAESIATGVKSSHATTAYQCEPAEARARFFLDATGLITFPPVWNPPQPPFCDQSPRAVPEMLGAKTTNRDPSGDDRTYSLCRWTEESVLTYMRIYMQLLETMMKISVICNSSLQTSPCCCYLRSMFRCDRFEVCDLGVEVGDGLTFRFSFS</sequence>
<evidence type="ECO:0000313" key="2">
    <source>
        <dbReference type="Proteomes" id="UP000246702"/>
    </source>
</evidence>
<dbReference type="GeneID" id="37113399"/>
<organism evidence="1 2">
    <name type="scientific">Aspergillus sclerotioniger CBS 115572</name>
    <dbReference type="NCBI Taxonomy" id="1450535"/>
    <lineage>
        <taxon>Eukaryota</taxon>
        <taxon>Fungi</taxon>
        <taxon>Dikarya</taxon>
        <taxon>Ascomycota</taxon>
        <taxon>Pezizomycotina</taxon>
        <taxon>Eurotiomycetes</taxon>
        <taxon>Eurotiomycetidae</taxon>
        <taxon>Eurotiales</taxon>
        <taxon>Aspergillaceae</taxon>
        <taxon>Aspergillus</taxon>
        <taxon>Aspergillus subgen. Circumdati</taxon>
    </lineage>
</organism>
<dbReference type="Proteomes" id="UP000246702">
    <property type="component" value="Unassembled WGS sequence"/>
</dbReference>
<dbReference type="OrthoDB" id="10499888at2759"/>
<dbReference type="EMBL" id="MSFK01000007">
    <property type="protein sequence ID" value="PWY93312.1"/>
    <property type="molecule type" value="Genomic_DNA"/>
</dbReference>